<evidence type="ECO:0000256" key="1">
    <source>
        <dbReference type="ARBA" id="ARBA00001954"/>
    </source>
</evidence>
<dbReference type="InterPro" id="IPR038492">
    <property type="entry name" value="GBBH-like_N_sf"/>
</dbReference>
<dbReference type="FunCoup" id="A5E6A8">
    <property type="interactions" value="655"/>
</dbReference>
<keyword evidence="9" id="KW-1185">Reference proteome</keyword>
<evidence type="ECO:0000313" key="9">
    <source>
        <dbReference type="Proteomes" id="UP000001996"/>
    </source>
</evidence>
<dbReference type="InParanoid" id="A5E6A8"/>
<dbReference type="GeneID" id="5230708"/>
<keyword evidence="4" id="KW-0223">Dioxygenase</keyword>
<keyword evidence="5" id="KW-0560">Oxidoreductase</keyword>
<organism evidence="8 9">
    <name type="scientific">Lodderomyces elongisporus (strain ATCC 11503 / CBS 2605 / JCM 1781 / NBRC 1676 / NRRL YB-4239)</name>
    <name type="common">Yeast</name>
    <name type="synonym">Saccharomyces elongisporus</name>
    <dbReference type="NCBI Taxonomy" id="379508"/>
    <lineage>
        <taxon>Eukaryota</taxon>
        <taxon>Fungi</taxon>
        <taxon>Dikarya</taxon>
        <taxon>Ascomycota</taxon>
        <taxon>Saccharomycotina</taxon>
        <taxon>Pichiomycetes</taxon>
        <taxon>Debaryomycetaceae</taxon>
        <taxon>Candida/Lodderomyces clade</taxon>
        <taxon>Lodderomyces</taxon>
    </lineage>
</organism>
<dbReference type="KEGG" id="lel:PVL30_005282"/>
<protein>
    <recommendedName>
        <fullName evidence="7">TauD/TfdA-like domain-containing protein</fullName>
    </recommendedName>
</protein>
<dbReference type="STRING" id="379508.A5E6A8"/>
<dbReference type="EMBL" id="CH981531">
    <property type="protein sequence ID" value="EDK46966.1"/>
    <property type="molecule type" value="Genomic_DNA"/>
</dbReference>
<evidence type="ECO:0000313" key="8">
    <source>
        <dbReference type="EMBL" id="EDK46966.1"/>
    </source>
</evidence>
<comment type="similarity">
    <text evidence="2">Belongs to the gamma-BBH/TMLD family.</text>
</comment>
<dbReference type="Gene3D" id="3.30.2020.30">
    <property type="match status" value="1"/>
</dbReference>
<dbReference type="GO" id="GO:0046872">
    <property type="term" value="F:metal ion binding"/>
    <property type="evidence" value="ECO:0007669"/>
    <property type="project" value="UniProtKB-KW"/>
</dbReference>
<dbReference type="CDD" id="cd00250">
    <property type="entry name" value="CAS_like"/>
    <property type="match status" value="1"/>
</dbReference>
<dbReference type="PANTHER" id="PTHR10696:SF25">
    <property type="entry name" value="OXIDOREDUCTASE AIM17-RELATED"/>
    <property type="match status" value="1"/>
</dbReference>
<dbReference type="OMA" id="MPYFEYK"/>
<accession>A5E6A8</accession>
<proteinExistence type="inferred from homology"/>
<dbReference type="Proteomes" id="UP000001996">
    <property type="component" value="Unassembled WGS sequence"/>
</dbReference>
<dbReference type="GO" id="GO:0051213">
    <property type="term" value="F:dioxygenase activity"/>
    <property type="evidence" value="ECO:0007669"/>
    <property type="project" value="UniProtKB-KW"/>
</dbReference>
<dbReference type="SUPFAM" id="SSF51197">
    <property type="entry name" value="Clavaminate synthase-like"/>
    <property type="match status" value="1"/>
</dbReference>
<keyword evidence="3" id="KW-0479">Metal-binding</keyword>
<dbReference type="GO" id="GO:0045329">
    <property type="term" value="P:carnitine biosynthetic process"/>
    <property type="evidence" value="ECO:0007669"/>
    <property type="project" value="TreeGrafter"/>
</dbReference>
<evidence type="ECO:0000256" key="6">
    <source>
        <dbReference type="ARBA" id="ARBA00023004"/>
    </source>
</evidence>
<dbReference type="AlphaFoldDB" id="A5E6A8"/>
<dbReference type="Pfam" id="PF02668">
    <property type="entry name" value="TauD"/>
    <property type="match status" value="1"/>
</dbReference>
<evidence type="ECO:0000256" key="3">
    <source>
        <dbReference type="ARBA" id="ARBA00022723"/>
    </source>
</evidence>
<dbReference type="VEuPathDB" id="FungiDB:LELG_05147"/>
<sequence>MIRYTFRGRLQQLRFNSTKLSVSNFTDKEVSLNIEGKPITFSSIFLRDACTSPESVDATSQKLFTTAEAATKLEINLPPVVETTEEPTLKIQWNSNGQLVNSSYSLSFLKKNLTSASRRAERFFDHDKKLWDKSELTNNLASIHHKYDSFLNDDKTFFNALHNLNRYGLCFIDDIPRPKLTEMNESNVPHWPVAKLADKFGYIKKTFYGSLFDVKNLKSEAKNIAYTNTFLPLHMDLLYYESPPGLQMLHAIDNSTLGGENIFCDSFLAAEHVRLQDPKAYEALTKIPITYHYDNNNEYYYYKRPLVIEDPEAVGEFPKIHTVNYSPPFQGPFEVGATKDDPAYEMFDDFIRGFQMFENFINDPKNHYEIKMPEGSCVIFENRRTLHSRNEFSDANGGDRWLMGTYVDGDSFRSKLRVGYRKYIQ</sequence>
<evidence type="ECO:0000259" key="7">
    <source>
        <dbReference type="Pfam" id="PF02668"/>
    </source>
</evidence>
<dbReference type="InterPro" id="IPR042098">
    <property type="entry name" value="TauD-like_sf"/>
</dbReference>
<comment type="cofactor">
    <cofactor evidence="1">
        <name>Fe(2+)</name>
        <dbReference type="ChEBI" id="CHEBI:29033"/>
    </cofactor>
</comment>
<dbReference type="InterPro" id="IPR003819">
    <property type="entry name" value="TauD/TfdA-like"/>
</dbReference>
<reference evidence="8 9" key="1">
    <citation type="journal article" date="2009" name="Nature">
        <title>Evolution of pathogenicity and sexual reproduction in eight Candida genomes.</title>
        <authorList>
            <person name="Butler G."/>
            <person name="Rasmussen M.D."/>
            <person name="Lin M.F."/>
            <person name="Santos M.A."/>
            <person name="Sakthikumar S."/>
            <person name="Munro C.A."/>
            <person name="Rheinbay E."/>
            <person name="Grabherr M."/>
            <person name="Forche A."/>
            <person name="Reedy J.L."/>
            <person name="Agrafioti I."/>
            <person name="Arnaud M.B."/>
            <person name="Bates S."/>
            <person name="Brown A.J."/>
            <person name="Brunke S."/>
            <person name="Costanzo M.C."/>
            <person name="Fitzpatrick D.A."/>
            <person name="de Groot P.W."/>
            <person name="Harris D."/>
            <person name="Hoyer L.L."/>
            <person name="Hube B."/>
            <person name="Klis F.M."/>
            <person name="Kodira C."/>
            <person name="Lennard N."/>
            <person name="Logue M.E."/>
            <person name="Martin R."/>
            <person name="Neiman A.M."/>
            <person name="Nikolaou E."/>
            <person name="Quail M.A."/>
            <person name="Quinn J."/>
            <person name="Santos M.C."/>
            <person name="Schmitzberger F.F."/>
            <person name="Sherlock G."/>
            <person name="Shah P."/>
            <person name="Silverstein K.A."/>
            <person name="Skrzypek M.S."/>
            <person name="Soll D."/>
            <person name="Staggs R."/>
            <person name="Stansfield I."/>
            <person name="Stumpf M.P."/>
            <person name="Sudbery P.E."/>
            <person name="Srikantha T."/>
            <person name="Zeng Q."/>
            <person name="Berman J."/>
            <person name="Berriman M."/>
            <person name="Heitman J."/>
            <person name="Gow N.A."/>
            <person name="Lorenz M.C."/>
            <person name="Birren B.W."/>
            <person name="Kellis M."/>
            <person name="Cuomo C.A."/>
        </authorList>
    </citation>
    <scope>NUCLEOTIDE SEQUENCE [LARGE SCALE GENOMIC DNA]</scope>
    <source>
        <strain evidence="9">ATCC 11503 / BCRC 21390 / CBS 2605 / JCM 1781 / NBRC 1676 / NRRL YB-4239</strain>
    </source>
</reference>
<evidence type="ECO:0000256" key="2">
    <source>
        <dbReference type="ARBA" id="ARBA00008654"/>
    </source>
</evidence>
<dbReference type="InterPro" id="IPR050411">
    <property type="entry name" value="AlphaKG_dependent_hydroxylases"/>
</dbReference>
<dbReference type="PANTHER" id="PTHR10696">
    <property type="entry name" value="GAMMA-BUTYROBETAINE HYDROXYLASE-RELATED"/>
    <property type="match status" value="1"/>
</dbReference>
<name>A5E6A8_LODEL</name>
<evidence type="ECO:0000256" key="4">
    <source>
        <dbReference type="ARBA" id="ARBA00022964"/>
    </source>
</evidence>
<dbReference type="OrthoDB" id="406634at2759"/>
<dbReference type="GO" id="GO:0005739">
    <property type="term" value="C:mitochondrion"/>
    <property type="evidence" value="ECO:0007669"/>
    <property type="project" value="TreeGrafter"/>
</dbReference>
<dbReference type="eggNOG" id="KOG3888">
    <property type="taxonomic scope" value="Eukaryota"/>
</dbReference>
<dbReference type="HOGENOM" id="CLU_021859_0_1_1"/>
<feature type="domain" description="TauD/TfdA-like" evidence="7">
    <location>
        <begin position="137"/>
        <end position="406"/>
    </location>
</feature>
<keyword evidence="6" id="KW-0408">Iron</keyword>
<gene>
    <name evidence="8" type="ORF">LELG_05147</name>
</gene>
<evidence type="ECO:0000256" key="5">
    <source>
        <dbReference type="ARBA" id="ARBA00023002"/>
    </source>
</evidence>
<dbReference type="Gene3D" id="3.60.130.10">
    <property type="entry name" value="Clavaminate synthase-like"/>
    <property type="match status" value="1"/>
</dbReference>